<dbReference type="Proteomes" id="UP000887540">
    <property type="component" value="Unplaced"/>
</dbReference>
<sequence length="110" mass="12903">MKKEKFAASLALPSKPDDLAKLIGECEALNLTELKDLAIEMLQKYHHTDEKHFITSYVQVIAQDYEAWHFEHDNQFDGFKKRKIGSQDEENNVQLNSAYEAWEKFVERKV</sequence>
<organism evidence="1 2">
    <name type="scientific">Acrobeloides nanus</name>
    <dbReference type="NCBI Taxonomy" id="290746"/>
    <lineage>
        <taxon>Eukaryota</taxon>
        <taxon>Metazoa</taxon>
        <taxon>Ecdysozoa</taxon>
        <taxon>Nematoda</taxon>
        <taxon>Chromadorea</taxon>
        <taxon>Rhabditida</taxon>
        <taxon>Tylenchina</taxon>
        <taxon>Cephalobomorpha</taxon>
        <taxon>Cephaloboidea</taxon>
        <taxon>Cephalobidae</taxon>
        <taxon>Acrobeloides</taxon>
    </lineage>
</organism>
<evidence type="ECO:0000313" key="2">
    <source>
        <dbReference type="WBParaSite" id="ACRNAN_scaffold9690.g18602.t1"/>
    </source>
</evidence>
<proteinExistence type="predicted"/>
<evidence type="ECO:0000313" key="1">
    <source>
        <dbReference type="Proteomes" id="UP000887540"/>
    </source>
</evidence>
<keyword evidence="1" id="KW-1185">Reference proteome</keyword>
<protein>
    <submittedName>
        <fullName evidence="2">Uncharacterized protein</fullName>
    </submittedName>
</protein>
<reference evidence="2" key="1">
    <citation type="submission" date="2022-11" db="UniProtKB">
        <authorList>
            <consortium name="WormBaseParasite"/>
        </authorList>
    </citation>
    <scope>IDENTIFICATION</scope>
</reference>
<name>A0A914EN72_9BILA</name>
<dbReference type="AlphaFoldDB" id="A0A914EN72"/>
<dbReference type="WBParaSite" id="ACRNAN_scaffold9690.g18602.t1">
    <property type="protein sequence ID" value="ACRNAN_scaffold9690.g18602.t1"/>
    <property type="gene ID" value="ACRNAN_scaffold9690.g18602"/>
</dbReference>
<accession>A0A914EN72</accession>